<evidence type="ECO:0000256" key="2">
    <source>
        <dbReference type="PROSITE-ProRule" id="PRU00192"/>
    </source>
</evidence>
<gene>
    <name evidence="5" type="ORF">FSB_LOCUS7425</name>
</gene>
<protein>
    <recommendedName>
        <fullName evidence="4">SH3 domain-containing protein</fullName>
    </recommendedName>
</protein>
<dbReference type="PANTHER" id="PTHR48151:SF3">
    <property type="entry name" value="SH3 DOMAIN-CONTAINING PROTEIN"/>
    <property type="match status" value="1"/>
</dbReference>
<dbReference type="Gene3D" id="2.30.30.40">
    <property type="entry name" value="SH3 Domains"/>
    <property type="match status" value="1"/>
</dbReference>
<evidence type="ECO:0000256" key="3">
    <source>
        <dbReference type="SAM" id="MobiDB-lite"/>
    </source>
</evidence>
<dbReference type="PANTHER" id="PTHR48151">
    <property type="entry name" value="SH3 DOMAIN-CONTAINING PROTEIN"/>
    <property type="match status" value="1"/>
</dbReference>
<dbReference type="AlphaFoldDB" id="A0A2N9EXG2"/>
<evidence type="ECO:0000259" key="4">
    <source>
        <dbReference type="PROSITE" id="PS50002"/>
    </source>
</evidence>
<evidence type="ECO:0000256" key="1">
    <source>
        <dbReference type="ARBA" id="ARBA00022443"/>
    </source>
</evidence>
<feature type="domain" description="SH3" evidence="4">
    <location>
        <begin position="658"/>
        <end position="720"/>
    </location>
</feature>
<feature type="compositionally biased region" description="Polar residues" evidence="3">
    <location>
        <begin position="575"/>
        <end position="612"/>
    </location>
</feature>
<dbReference type="InterPro" id="IPR053296">
    <property type="entry name" value="TSET_member_tstB"/>
</dbReference>
<name>A0A2N9EXG2_FAGSY</name>
<dbReference type="SMART" id="SM00326">
    <property type="entry name" value="SH3"/>
    <property type="match status" value="1"/>
</dbReference>
<reference evidence="5" key="1">
    <citation type="submission" date="2018-02" db="EMBL/GenBank/DDBJ databases">
        <authorList>
            <person name="Cohen D.B."/>
            <person name="Kent A.D."/>
        </authorList>
    </citation>
    <scope>NUCLEOTIDE SEQUENCE</scope>
</reference>
<dbReference type="InterPro" id="IPR036028">
    <property type="entry name" value="SH3-like_dom_sf"/>
</dbReference>
<proteinExistence type="predicted"/>
<accession>A0A2N9EXG2</accession>
<dbReference type="InterPro" id="IPR001452">
    <property type="entry name" value="SH3_domain"/>
</dbReference>
<feature type="compositionally biased region" description="Low complexity" evidence="3">
    <location>
        <begin position="555"/>
        <end position="573"/>
    </location>
</feature>
<organism evidence="5">
    <name type="scientific">Fagus sylvatica</name>
    <name type="common">Beechnut</name>
    <dbReference type="NCBI Taxonomy" id="28930"/>
    <lineage>
        <taxon>Eukaryota</taxon>
        <taxon>Viridiplantae</taxon>
        <taxon>Streptophyta</taxon>
        <taxon>Embryophyta</taxon>
        <taxon>Tracheophyta</taxon>
        <taxon>Spermatophyta</taxon>
        <taxon>Magnoliopsida</taxon>
        <taxon>eudicotyledons</taxon>
        <taxon>Gunneridae</taxon>
        <taxon>Pentapetalae</taxon>
        <taxon>rosids</taxon>
        <taxon>fabids</taxon>
        <taxon>Fagales</taxon>
        <taxon>Fagaceae</taxon>
        <taxon>Fagus</taxon>
    </lineage>
</organism>
<keyword evidence="1 2" id="KW-0728">SH3 domain</keyword>
<evidence type="ECO:0000313" key="5">
    <source>
        <dbReference type="EMBL" id="SPC79543.1"/>
    </source>
</evidence>
<sequence length="720" mass="78805">MVQEIRLRALAETVAIRQQRLDDHGAIMERISRHMEHLDTSVRALQLRIEKRLPTVSSRESAAPHQGSMELPKFKGGDPFWWILKINKFFYLNNTPPYLMVSIASHYMQGEAWVWFHSKNATATQEFPLEMAKIQEVDAILEVEGQSKIQESNEILEIEEQSKIQEADEVSEIEEPMKAQETCLVGAGPDGKHTALEAVTIVLDLPPPQPGSMLGLTSVDSVSASDPKSALALQRLVQAAVWFLGENANYAASEYAWESATPPGTALMMLDTDKMVAAASSRNPTLAGALTRLQRCAFSGSWEIRIIAAQALTTMAIRSGEPFRLQIYEFLHTLAQGGLQSQFSEMHLSNGEDQGASGTGLGVLISPMINVLDEMYRAQDDLIKEIRNHDNAKKEWIDEELKKLYETHERLLDLVSLFCYVPRAKYLPLGPISAKLLDIYRTRHNISASSSGLSDPAVATGISDLIYESKPAPAEPDALDDDLVNIWAANLGDDGLLGNNAPAMNRVNEFLAGVGTDAPDVDEENIIARPSISYDDMWAKTLLETSELEEDDGRSSGTSSPESTGSVESSISSHFGGTSYPSLFSSRPTAYGASQTSERSTASRFSNPSTGGPSIYEGPGSPIREEPSSYTFESFENPLAGRGSQSFGSQEEERVSSGNPKFGTALYDFTAGGDDELNLTAGEEVEIEDEVDGWFYVKKKRPGRDGKMAGLVPVLYVNQA</sequence>
<feature type="region of interest" description="Disordered" evidence="3">
    <location>
        <begin position="546"/>
        <end position="661"/>
    </location>
</feature>
<dbReference type="SUPFAM" id="SSF50044">
    <property type="entry name" value="SH3-domain"/>
    <property type="match status" value="1"/>
</dbReference>
<dbReference type="PROSITE" id="PS50002">
    <property type="entry name" value="SH3"/>
    <property type="match status" value="1"/>
</dbReference>
<dbReference type="Pfam" id="PF00018">
    <property type="entry name" value="SH3_1"/>
    <property type="match status" value="1"/>
</dbReference>
<dbReference type="EMBL" id="OIVN01000395">
    <property type="protein sequence ID" value="SPC79543.1"/>
    <property type="molecule type" value="Genomic_DNA"/>
</dbReference>